<dbReference type="GO" id="GO:0030686">
    <property type="term" value="C:90S preribosome"/>
    <property type="evidence" value="ECO:0007669"/>
    <property type="project" value="TreeGrafter"/>
</dbReference>
<feature type="compositionally biased region" description="Basic and acidic residues" evidence="1">
    <location>
        <begin position="392"/>
        <end position="416"/>
    </location>
</feature>
<keyword evidence="3" id="KW-1185">Reference proteome</keyword>
<dbReference type="EMBL" id="JACSEA010000002">
    <property type="protein sequence ID" value="KAF7407488.1"/>
    <property type="molecule type" value="Genomic_DNA"/>
</dbReference>
<evidence type="ECO:0000256" key="1">
    <source>
        <dbReference type="SAM" id="MobiDB-lite"/>
    </source>
</evidence>
<dbReference type="GO" id="GO:0030490">
    <property type="term" value="P:maturation of SSU-rRNA"/>
    <property type="evidence" value="ECO:0007669"/>
    <property type="project" value="TreeGrafter"/>
</dbReference>
<dbReference type="InterPro" id="IPR037393">
    <property type="entry name" value="Bud22/SRFB1"/>
</dbReference>
<feature type="region of interest" description="Disordered" evidence="1">
    <location>
        <begin position="239"/>
        <end position="260"/>
    </location>
</feature>
<feature type="compositionally biased region" description="Basic and acidic residues" evidence="1">
    <location>
        <begin position="239"/>
        <end position="249"/>
    </location>
</feature>
<dbReference type="PANTHER" id="PTHR23325">
    <property type="entry name" value="SERUM RESPONSE FACTOR-BINDING"/>
    <property type="match status" value="1"/>
</dbReference>
<feature type="compositionally biased region" description="Low complexity" evidence="1">
    <location>
        <begin position="302"/>
        <end position="314"/>
    </location>
</feature>
<proteinExistence type="predicted"/>
<dbReference type="AlphaFoldDB" id="A0A834KIS5"/>
<evidence type="ECO:0008006" key="4">
    <source>
        <dbReference type="Google" id="ProtNLM"/>
    </source>
</evidence>
<dbReference type="Proteomes" id="UP000614350">
    <property type="component" value="Unassembled WGS sequence"/>
</dbReference>
<accession>A0A834KIS5</accession>
<name>A0A834KIS5_VESVU</name>
<feature type="compositionally biased region" description="Low complexity" evidence="1">
    <location>
        <begin position="436"/>
        <end position="445"/>
    </location>
</feature>
<feature type="region of interest" description="Disordered" evidence="1">
    <location>
        <begin position="141"/>
        <end position="224"/>
    </location>
</feature>
<sequence length="476" mass="55731">MLKRHSYSTHLRHRKSYTMGKIEVNDEIVRMRKLVRQARVCVIHKLTREAKTLRTKNGTEKQQEKNRKKADKLINEIYFLKKIKDDRITKFGITNTKSLQEILQSKKSKASTRIMAKVVDYKSLKNAIIQFRNTYSDYEQHLQPGKNKSINQNKKSEQKEEESETITKRETRASSRVTESSLANESNSDDEDNNNIRTETEDSNHSEEEQTSKQNDSEAESTLRIKPIICKRTKHKENKCLKRDRKESTESIEECDDKHDNEDVKNIKKARVKIISQEHKKQRPVKVISKQATVKRFTEILQEQSSEENSSSKMNNEKTPTEIKSESEKKVDSFFVNGDGDAYLSLASSIIKEDKYLSEKEDSNFYNNKSKGYIDKRAFANDRFFSNVKSSETIRGRGRQKESRHNDNNFNRDKSLFKKQKNSNESFFKDTKKRNNVMSENSNENENLHPSWAAKKKQQEIIKQGFQGKKIIFDNE</sequence>
<feature type="region of interest" description="Disordered" evidence="1">
    <location>
        <begin position="391"/>
        <end position="459"/>
    </location>
</feature>
<protein>
    <recommendedName>
        <fullName evidence="4">Serum response factor-binding protein 1</fullName>
    </recommendedName>
</protein>
<feature type="compositionally biased region" description="Basic and acidic residues" evidence="1">
    <location>
        <begin position="198"/>
        <end position="211"/>
    </location>
</feature>
<dbReference type="GO" id="GO:0005634">
    <property type="term" value="C:nucleus"/>
    <property type="evidence" value="ECO:0007669"/>
    <property type="project" value="TreeGrafter"/>
</dbReference>
<organism evidence="2 3">
    <name type="scientific">Vespula vulgaris</name>
    <name type="common">Yellow jacket</name>
    <name type="synonym">Wasp</name>
    <dbReference type="NCBI Taxonomy" id="7454"/>
    <lineage>
        <taxon>Eukaryota</taxon>
        <taxon>Metazoa</taxon>
        <taxon>Ecdysozoa</taxon>
        <taxon>Arthropoda</taxon>
        <taxon>Hexapoda</taxon>
        <taxon>Insecta</taxon>
        <taxon>Pterygota</taxon>
        <taxon>Neoptera</taxon>
        <taxon>Endopterygota</taxon>
        <taxon>Hymenoptera</taxon>
        <taxon>Apocrita</taxon>
        <taxon>Aculeata</taxon>
        <taxon>Vespoidea</taxon>
        <taxon>Vespidae</taxon>
        <taxon>Vespinae</taxon>
        <taxon>Vespula</taxon>
    </lineage>
</organism>
<feature type="compositionally biased region" description="Basic and acidic residues" evidence="1">
    <location>
        <begin position="315"/>
        <end position="327"/>
    </location>
</feature>
<reference evidence="2" key="1">
    <citation type="journal article" date="2020" name="G3 (Bethesda)">
        <title>High-Quality Assemblies for Three Invasive Social Wasps from the &lt;i&gt;Vespula&lt;/i&gt; Genus.</title>
        <authorList>
            <person name="Harrop T.W.R."/>
            <person name="Guhlin J."/>
            <person name="McLaughlin G.M."/>
            <person name="Permina E."/>
            <person name="Stockwell P."/>
            <person name="Gilligan J."/>
            <person name="Le Lec M.F."/>
            <person name="Gruber M.A.M."/>
            <person name="Quinn O."/>
            <person name="Lovegrove M."/>
            <person name="Duncan E.J."/>
            <person name="Remnant E.J."/>
            <person name="Van Eeckhoven J."/>
            <person name="Graham B."/>
            <person name="Knapp R.A."/>
            <person name="Langford K.W."/>
            <person name="Kronenberg Z."/>
            <person name="Press M.O."/>
            <person name="Eacker S.M."/>
            <person name="Wilson-Rankin E.E."/>
            <person name="Purcell J."/>
            <person name="Lester P.J."/>
            <person name="Dearden P.K."/>
        </authorList>
    </citation>
    <scope>NUCLEOTIDE SEQUENCE</scope>
    <source>
        <strain evidence="2">Marl-1</strain>
    </source>
</reference>
<evidence type="ECO:0000313" key="2">
    <source>
        <dbReference type="EMBL" id="KAF7407488.1"/>
    </source>
</evidence>
<comment type="caution">
    <text evidence="2">The sequence shown here is derived from an EMBL/GenBank/DDBJ whole genome shotgun (WGS) entry which is preliminary data.</text>
</comment>
<feature type="region of interest" description="Disordered" evidence="1">
    <location>
        <begin position="300"/>
        <end position="327"/>
    </location>
</feature>
<dbReference type="PANTHER" id="PTHR23325:SF1">
    <property type="entry name" value="SERUM RESPONSE FACTOR-BINDING PROTEIN 1"/>
    <property type="match status" value="1"/>
</dbReference>
<gene>
    <name evidence="2" type="ORF">HZH66_002025</name>
</gene>
<evidence type="ECO:0000313" key="3">
    <source>
        <dbReference type="Proteomes" id="UP000614350"/>
    </source>
</evidence>